<organism evidence="2 3">
    <name type="scientific">Blautia luti DSM 14534 = JCM 17040</name>
    <dbReference type="NCBI Taxonomy" id="649762"/>
    <lineage>
        <taxon>Bacteria</taxon>
        <taxon>Bacillati</taxon>
        <taxon>Bacillota</taxon>
        <taxon>Clostridia</taxon>
        <taxon>Lachnospirales</taxon>
        <taxon>Lachnospiraceae</taxon>
        <taxon>Blautia</taxon>
    </lineage>
</organism>
<accession>A0A844GII5</accession>
<dbReference type="Proteomes" id="UP000437824">
    <property type="component" value="Unassembled WGS sequence"/>
</dbReference>
<dbReference type="EMBL" id="WMBC01000009">
    <property type="protein sequence ID" value="MTD61866.1"/>
    <property type="molecule type" value="Genomic_DNA"/>
</dbReference>
<sequence>MHIDKNDLIEFDNGTMNEQELIEFLSHLDHCDSCLDQMIEQENHSPVTAPSYLAEQIMDKAISSEVQFARAANKVSRKVQFLRYGLQTAAGVAAALLLLFSIPDIDFSELRSNCSSVQSERTVQEHSSQLYDFSRGINQSICDGTSSLVQYISDFSSKIMNGGK</sequence>
<keyword evidence="1" id="KW-1133">Transmembrane helix</keyword>
<gene>
    <name evidence="2" type="ORF">GKZ57_11525</name>
</gene>
<reference evidence="2 3" key="1">
    <citation type="submission" date="2019-11" db="EMBL/GenBank/DDBJ databases">
        <title>Draft genome sequence of Blautia luti DSM 14534T, isolated from human stool.</title>
        <authorList>
            <person name="Ortiz R."/>
            <person name="Melis-Arcos F."/>
            <person name="Covarrubias P."/>
            <person name="Cardenas J.P."/>
            <person name="Perez-Donoso J."/>
            <person name="Almonacid D."/>
        </authorList>
    </citation>
    <scope>NUCLEOTIDE SEQUENCE [LARGE SCALE GENOMIC DNA]</scope>
    <source>
        <strain evidence="2 3">DSM 14534</strain>
    </source>
</reference>
<evidence type="ECO:0000313" key="3">
    <source>
        <dbReference type="Proteomes" id="UP000437824"/>
    </source>
</evidence>
<evidence type="ECO:0008006" key="4">
    <source>
        <dbReference type="Google" id="ProtNLM"/>
    </source>
</evidence>
<proteinExistence type="predicted"/>
<evidence type="ECO:0000256" key="1">
    <source>
        <dbReference type="SAM" id="Phobius"/>
    </source>
</evidence>
<keyword evidence="1" id="KW-0812">Transmembrane</keyword>
<evidence type="ECO:0000313" key="2">
    <source>
        <dbReference type="EMBL" id="MTD61866.1"/>
    </source>
</evidence>
<name>A0A844GII5_9FIRM</name>
<feature type="transmembrane region" description="Helical" evidence="1">
    <location>
        <begin position="84"/>
        <end position="102"/>
    </location>
</feature>
<dbReference type="RefSeq" id="WP_118509689.1">
    <property type="nucleotide sequence ID" value="NZ_WMBC01000009.1"/>
</dbReference>
<dbReference type="AlphaFoldDB" id="A0A844GII5"/>
<protein>
    <recommendedName>
        <fullName evidence="4">Zinc-finger domain-containing protein</fullName>
    </recommendedName>
</protein>
<comment type="caution">
    <text evidence="2">The sequence shown here is derived from an EMBL/GenBank/DDBJ whole genome shotgun (WGS) entry which is preliminary data.</text>
</comment>
<keyword evidence="1" id="KW-0472">Membrane</keyword>